<dbReference type="EMBL" id="LAZR01002160">
    <property type="protein sequence ID" value="KKN33675.1"/>
    <property type="molecule type" value="Genomic_DNA"/>
</dbReference>
<evidence type="ECO:0008006" key="3">
    <source>
        <dbReference type="Google" id="ProtNLM"/>
    </source>
</evidence>
<accession>A0A0F9PPG0</accession>
<sequence>MTENQTEYRVDEEIDIADNLDTEIQLAADVATWGDASPRGGRAVMNRIMKDGAKVPMFFGQTLIRSLRDQGYSSTTSALCEAIDNSIQWGSKNVRVYFRQNGGRGNYQIDAAVLDDGKGMSPNVLKLAMSFGGSLNYDKRSGIGRYGMGMKTSALSMAQSFDVYTWQEPGAIYSLTLDVEEVGRSRLNMIEMADPQLLDDLPSEVASLLYKPMKWPNADEQRLVAHQEEDITEILGQSGTLVYLPDCDRMDAQKAKTLGERAIRELGRVYRRFIDNGLKIYVNNRLVESFDPAYWSQNSRHAGVEGLKETRSRLVTAKQIPIEKAPGGDKVMVSVRVYELPIEDWSKQPRAVRKNALRIYDDQVVTILRNDREMFVGIVPEIARRHSDLNWIRIQIDFTGELDEAFGISSNKQGVRPKPYVWEAISAAIGGDIKNLREKIHKFQATDAANGQRGGPSSAERQANEAESAQSLHMDAPNPTTPEEEQALEDHLKALAIVVKHEGEDEDAALERVRNSRYLTRFVHDPYWPFYHVESRAGRIILTLNAAHPFYDKVYRPLSEAALTGRSDDEQEDSGNPGAFLGAGDVLTGLQLMLFSLARTQSAMSSKDEERAHLFDGLRREWSNAFATQLTM</sequence>
<reference evidence="2" key="1">
    <citation type="journal article" date="2015" name="Nature">
        <title>Complex archaea that bridge the gap between prokaryotes and eukaryotes.</title>
        <authorList>
            <person name="Spang A."/>
            <person name="Saw J.H."/>
            <person name="Jorgensen S.L."/>
            <person name="Zaremba-Niedzwiedzka K."/>
            <person name="Martijn J."/>
            <person name="Lind A.E."/>
            <person name="van Eijk R."/>
            <person name="Schleper C."/>
            <person name="Guy L."/>
            <person name="Ettema T.J."/>
        </authorList>
    </citation>
    <scope>NUCLEOTIDE SEQUENCE</scope>
</reference>
<name>A0A0F9PPG0_9ZZZZ</name>
<evidence type="ECO:0000256" key="1">
    <source>
        <dbReference type="SAM" id="MobiDB-lite"/>
    </source>
</evidence>
<protein>
    <recommendedName>
        <fullName evidence="3">Histidine kinase/HSP90-like ATPase domain-containing protein</fullName>
    </recommendedName>
</protein>
<dbReference type="InterPro" id="IPR036890">
    <property type="entry name" value="HATPase_C_sf"/>
</dbReference>
<evidence type="ECO:0000313" key="2">
    <source>
        <dbReference type="EMBL" id="KKN33675.1"/>
    </source>
</evidence>
<dbReference type="AlphaFoldDB" id="A0A0F9PPG0"/>
<organism evidence="2">
    <name type="scientific">marine sediment metagenome</name>
    <dbReference type="NCBI Taxonomy" id="412755"/>
    <lineage>
        <taxon>unclassified sequences</taxon>
        <taxon>metagenomes</taxon>
        <taxon>ecological metagenomes</taxon>
    </lineage>
</organism>
<feature type="region of interest" description="Disordered" evidence="1">
    <location>
        <begin position="445"/>
        <end position="486"/>
    </location>
</feature>
<gene>
    <name evidence="2" type="ORF">LCGC14_0801360</name>
</gene>
<comment type="caution">
    <text evidence="2">The sequence shown here is derived from an EMBL/GenBank/DDBJ whole genome shotgun (WGS) entry which is preliminary data.</text>
</comment>
<dbReference type="Gene3D" id="3.30.565.10">
    <property type="entry name" value="Histidine kinase-like ATPase, C-terminal domain"/>
    <property type="match status" value="1"/>
</dbReference>
<dbReference type="Pfam" id="PF13589">
    <property type="entry name" value="HATPase_c_3"/>
    <property type="match status" value="1"/>
</dbReference>
<dbReference type="SUPFAM" id="SSF55874">
    <property type="entry name" value="ATPase domain of HSP90 chaperone/DNA topoisomerase II/histidine kinase"/>
    <property type="match status" value="1"/>
</dbReference>
<feature type="compositionally biased region" description="Polar residues" evidence="1">
    <location>
        <begin position="459"/>
        <end position="471"/>
    </location>
</feature>
<proteinExistence type="predicted"/>